<evidence type="ECO:0000256" key="2">
    <source>
        <dbReference type="ARBA" id="ARBA00023242"/>
    </source>
</evidence>
<feature type="domain" description="KANL2-like probable zinc-finger" evidence="4">
    <location>
        <begin position="473"/>
        <end position="531"/>
    </location>
</feature>
<keyword evidence="2" id="KW-0539">Nucleus</keyword>
<feature type="region of interest" description="Disordered" evidence="3">
    <location>
        <begin position="369"/>
        <end position="388"/>
    </location>
</feature>
<comment type="caution">
    <text evidence="5">The sequence shown here is derived from an EMBL/GenBank/DDBJ whole genome shotgun (WGS) entry which is preliminary data.</text>
</comment>
<evidence type="ECO:0000313" key="6">
    <source>
        <dbReference type="Proteomes" id="UP000326759"/>
    </source>
</evidence>
<name>A0A5N5T0K5_9CRUS</name>
<feature type="compositionally biased region" description="Basic residues" evidence="3">
    <location>
        <begin position="567"/>
        <end position="577"/>
    </location>
</feature>
<comment type="subcellular location">
    <subcellularLocation>
        <location evidence="1">Nucleus</location>
    </subcellularLocation>
</comment>
<dbReference type="GO" id="GO:0005634">
    <property type="term" value="C:nucleus"/>
    <property type="evidence" value="ECO:0007669"/>
    <property type="project" value="UniProtKB-SubCell"/>
</dbReference>
<feature type="region of interest" description="Disordered" evidence="3">
    <location>
        <begin position="731"/>
        <end position="781"/>
    </location>
</feature>
<evidence type="ECO:0000313" key="5">
    <source>
        <dbReference type="EMBL" id="KAB7499727.1"/>
    </source>
</evidence>
<sequence>MQICVQDINKEHSHNVNNMKKPDVMNGLHNEKHLTAAAASPLGLDSSPGSNDTIINSKTSKVKWTVKNLTKREDGGRQLSNINSWLSSQKLDDKSSIAKTSNGNLQSQMTSGFDLAKLYPELSSKLGLIKSVSNDASKSPVGKSLHTKGGNNNSRVSLANSECSESNYKNSSVKAINTNSFHKSSLSFDKHCGNINATKNRFVSLSNDLKRNIVTKQKEKLDLTKLSEDKLRNIISCQSLNSKGSLGSPSLLKSDSKSKLFNKSKVTTVSLYDVVCNKTFPSNFTYPPASGSSLKPNNINILPKCSPAPMPNHKALSPTQLRVHNLYQDHYAYKSNFFPLGYESSESDSSDEEIGGNITSIPECLLRCKEDEDEESSKEDPSLSQNSRILEHYKQQVLSAKERLQVHENGLKRRWALTRALLEAARSNPNTAASTVSHFVKKLHSVLPSKRRQNKSRSSLLTTRNCVYENEDSKVCAQRALPGTRHCMRHITYNVDQQLFSQCAAKREDNSLCRIPAFHLLHEFPLCREHSDNANQMSEVSSAITTDAAAKAKRSRKKNKMPILSRYGKRNKKRRRSSLGSTSVVPSTNPTGGGDESEFEDEFEGMVGSLPLEARDLQDVLNKIPEHEISQILYGADGKLGESNEEDDKKGRGGIGVVAPKMNTETSTLPPLCLDEGALGELISSSFNQQELNAISQVLSNMVGDGGLDLGEEFQGSQGSPTTAVIEANYNAPTEPPTPPVYISEDSNSGSVQSPQGIPSPTPGCTSLLHPNAKLKVDPTL</sequence>
<keyword evidence="6" id="KW-1185">Reference proteome</keyword>
<evidence type="ECO:0000256" key="1">
    <source>
        <dbReference type="ARBA" id="ARBA00004123"/>
    </source>
</evidence>
<dbReference type="Pfam" id="PF13891">
    <property type="entry name" value="zf-C3HC3H_KANSL2"/>
    <property type="match status" value="1"/>
</dbReference>
<protein>
    <submittedName>
        <fullName evidence="5">INO80 complex subunit D</fullName>
    </submittedName>
</protein>
<gene>
    <name evidence="5" type="primary">INO80D</name>
    <name evidence="5" type="ORF">Anas_04729</name>
</gene>
<feature type="compositionally biased region" description="Polar residues" evidence="3">
    <location>
        <begin position="578"/>
        <end position="590"/>
    </location>
</feature>
<reference evidence="5 6" key="1">
    <citation type="journal article" date="2019" name="PLoS Biol.">
        <title>Sex chromosomes control vertical transmission of feminizing Wolbachia symbionts in an isopod.</title>
        <authorList>
            <person name="Becking T."/>
            <person name="Chebbi M.A."/>
            <person name="Giraud I."/>
            <person name="Moumen B."/>
            <person name="Laverre T."/>
            <person name="Caubet Y."/>
            <person name="Peccoud J."/>
            <person name="Gilbert C."/>
            <person name="Cordaux R."/>
        </authorList>
    </citation>
    <scope>NUCLEOTIDE SEQUENCE [LARGE SCALE GENOMIC DNA]</scope>
    <source>
        <strain evidence="5">ANa2</strain>
        <tissue evidence="5">Whole body excluding digestive tract and cuticle</tissue>
    </source>
</reference>
<dbReference type="AlphaFoldDB" id="A0A5N5T0K5"/>
<dbReference type="OrthoDB" id="6362536at2759"/>
<proteinExistence type="predicted"/>
<dbReference type="EMBL" id="SEYY01017036">
    <property type="protein sequence ID" value="KAB7499727.1"/>
    <property type="molecule type" value="Genomic_DNA"/>
</dbReference>
<dbReference type="Proteomes" id="UP000326759">
    <property type="component" value="Unassembled WGS sequence"/>
</dbReference>
<feature type="compositionally biased region" description="Basic residues" evidence="3">
    <location>
        <begin position="551"/>
        <end position="560"/>
    </location>
</feature>
<organism evidence="5 6">
    <name type="scientific">Armadillidium nasatum</name>
    <dbReference type="NCBI Taxonomy" id="96803"/>
    <lineage>
        <taxon>Eukaryota</taxon>
        <taxon>Metazoa</taxon>
        <taxon>Ecdysozoa</taxon>
        <taxon>Arthropoda</taxon>
        <taxon>Crustacea</taxon>
        <taxon>Multicrustacea</taxon>
        <taxon>Malacostraca</taxon>
        <taxon>Eumalacostraca</taxon>
        <taxon>Peracarida</taxon>
        <taxon>Isopoda</taxon>
        <taxon>Oniscidea</taxon>
        <taxon>Crinocheta</taxon>
        <taxon>Armadillidiidae</taxon>
        <taxon>Armadillidium</taxon>
    </lineage>
</organism>
<evidence type="ECO:0000256" key="3">
    <source>
        <dbReference type="SAM" id="MobiDB-lite"/>
    </source>
</evidence>
<dbReference type="InterPro" id="IPR025927">
    <property type="entry name" value="Znf_KANL2-like"/>
</dbReference>
<accession>A0A5N5T0K5</accession>
<feature type="region of interest" description="Disordered" evidence="3">
    <location>
        <begin position="545"/>
        <end position="600"/>
    </location>
</feature>
<feature type="region of interest" description="Disordered" evidence="3">
    <location>
        <begin position="135"/>
        <end position="155"/>
    </location>
</feature>
<dbReference type="PANTHER" id="PTHR16198:SF2">
    <property type="entry name" value="INO80 COMPLEX SUBUNIT D"/>
    <property type="match status" value="1"/>
</dbReference>
<feature type="compositionally biased region" description="Polar residues" evidence="3">
    <location>
        <begin position="745"/>
        <end position="765"/>
    </location>
</feature>
<evidence type="ECO:0000259" key="4">
    <source>
        <dbReference type="Pfam" id="PF13891"/>
    </source>
</evidence>
<dbReference type="PANTHER" id="PTHR16198">
    <property type="match status" value="1"/>
</dbReference>